<proteinExistence type="predicted"/>
<dbReference type="EMBL" id="CP043494">
    <property type="protein sequence ID" value="WNG46920.1"/>
    <property type="molecule type" value="Genomic_DNA"/>
</dbReference>
<dbReference type="Proteomes" id="UP001611383">
    <property type="component" value="Chromosome"/>
</dbReference>
<reference evidence="1 2" key="1">
    <citation type="submission" date="2019-08" db="EMBL/GenBank/DDBJ databases">
        <title>Archangium and Cystobacter genomes.</title>
        <authorList>
            <person name="Chen I.-C.K."/>
            <person name="Wielgoss S."/>
        </authorList>
    </citation>
    <scope>NUCLEOTIDE SEQUENCE [LARGE SCALE GENOMIC DNA]</scope>
    <source>
        <strain evidence="1 2">Cbm 6</strain>
    </source>
</reference>
<evidence type="ECO:0000313" key="2">
    <source>
        <dbReference type="Proteomes" id="UP001611383"/>
    </source>
</evidence>
<dbReference type="PROSITE" id="PS51257">
    <property type="entry name" value="PROKAR_LIPOPROTEIN"/>
    <property type="match status" value="1"/>
</dbReference>
<name>A0ABY9WVE1_9BACT</name>
<evidence type="ECO:0000313" key="1">
    <source>
        <dbReference type="EMBL" id="WNG46920.1"/>
    </source>
</evidence>
<accession>A0ABY9WVE1</accession>
<dbReference type="RefSeq" id="WP_395823797.1">
    <property type="nucleotide sequence ID" value="NZ_CP043494.1"/>
</dbReference>
<evidence type="ECO:0008006" key="3">
    <source>
        <dbReference type="Google" id="ProtNLM"/>
    </source>
</evidence>
<organism evidence="1 2">
    <name type="scientific">Archangium minus</name>
    <dbReference type="NCBI Taxonomy" id="83450"/>
    <lineage>
        <taxon>Bacteria</taxon>
        <taxon>Pseudomonadati</taxon>
        <taxon>Myxococcota</taxon>
        <taxon>Myxococcia</taxon>
        <taxon>Myxococcales</taxon>
        <taxon>Cystobacterineae</taxon>
        <taxon>Archangiaceae</taxon>
        <taxon>Archangium</taxon>
    </lineage>
</organism>
<protein>
    <recommendedName>
        <fullName evidence="3">Lipoprotein</fullName>
    </recommendedName>
</protein>
<keyword evidence="2" id="KW-1185">Reference proteome</keyword>
<sequence>MRAAIIAGLMAAGLLVGCGGTSDGQEDISSDATVESAEPGVRTQRSTTFFCCDGTECFGTPRSCATYCSQNDLGGLCG</sequence>
<gene>
    <name evidence="1" type="ORF">F0U60_24415</name>
</gene>